<dbReference type="EMBL" id="AP012319">
    <property type="protein sequence ID" value="BAL91253.1"/>
    <property type="molecule type" value="Genomic_DNA"/>
</dbReference>
<dbReference type="InterPro" id="IPR013324">
    <property type="entry name" value="RNA_pol_sigma_r3/r4-like"/>
</dbReference>
<gene>
    <name evidence="8" type="ordered locus">AMIS_60330</name>
</gene>
<dbReference type="Pfam" id="PF20239">
    <property type="entry name" value="DUF6596"/>
    <property type="match status" value="1"/>
</dbReference>
<dbReference type="HOGENOM" id="CLU_035311_1_0_11"/>
<dbReference type="InterPro" id="IPR014284">
    <property type="entry name" value="RNA_pol_sigma-70_dom"/>
</dbReference>
<feature type="domain" description="DUF6596" evidence="7">
    <location>
        <begin position="192"/>
        <end position="292"/>
    </location>
</feature>
<feature type="domain" description="RNA polymerase sigma factor 70 region 4 type 2" evidence="6">
    <location>
        <begin position="123"/>
        <end position="174"/>
    </location>
</feature>
<dbReference type="Pfam" id="PF04542">
    <property type="entry name" value="Sigma70_r2"/>
    <property type="match status" value="1"/>
</dbReference>
<dbReference type="InterPro" id="IPR046531">
    <property type="entry name" value="DUF6596"/>
</dbReference>
<keyword evidence="2" id="KW-0805">Transcription regulation</keyword>
<dbReference type="GO" id="GO:0006352">
    <property type="term" value="P:DNA-templated transcription initiation"/>
    <property type="evidence" value="ECO:0007669"/>
    <property type="project" value="InterPro"/>
</dbReference>
<dbReference type="Gene3D" id="1.10.10.10">
    <property type="entry name" value="Winged helix-like DNA-binding domain superfamily/Winged helix DNA-binding domain"/>
    <property type="match status" value="1"/>
</dbReference>
<dbReference type="InterPro" id="IPR013325">
    <property type="entry name" value="RNA_pol_sigma_r2"/>
</dbReference>
<keyword evidence="4" id="KW-0804">Transcription</keyword>
<dbReference type="InterPro" id="IPR036388">
    <property type="entry name" value="WH-like_DNA-bd_sf"/>
</dbReference>
<dbReference type="AlphaFoldDB" id="I0HE16"/>
<keyword evidence="9" id="KW-1185">Reference proteome</keyword>
<feature type="domain" description="RNA polymerase sigma-70 region 2" evidence="5">
    <location>
        <begin position="32"/>
        <end position="89"/>
    </location>
</feature>
<keyword evidence="3" id="KW-0731">Sigma factor</keyword>
<evidence type="ECO:0000256" key="4">
    <source>
        <dbReference type="ARBA" id="ARBA00023163"/>
    </source>
</evidence>
<dbReference type="NCBIfam" id="TIGR02937">
    <property type="entry name" value="sigma70-ECF"/>
    <property type="match status" value="1"/>
</dbReference>
<reference evidence="8 9" key="1">
    <citation type="submission" date="2012-02" db="EMBL/GenBank/DDBJ databases">
        <title>Complete genome sequence of Actinoplanes missouriensis 431 (= NBRC 102363).</title>
        <authorList>
            <person name="Ohnishi Y."/>
            <person name="Ishikawa J."/>
            <person name="Sekine M."/>
            <person name="Hosoyama A."/>
            <person name="Harada T."/>
            <person name="Narita H."/>
            <person name="Hata T."/>
            <person name="Konno Y."/>
            <person name="Tutikane K."/>
            <person name="Fujita N."/>
            <person name="Horinouchi S."/>
            <person name="Hayakawa M."/>
        </authorList>
    </citation>
    <scope>NUCLEOTIDE SEQUENCE [LARGE SCALE GENOMIC DNA]</scope>
    <source>
        <strain evidence="9">ATCC 14538 / DSM 43046 / CBS 188.64 / JCM 3121 / NBRC 102363 / NCIMB 12654 / NRRL B-3342 / UNCC 431</strain>
    </source>
</reference>
<evidence type="ECO:0000259" key="7">
    <source>
        <dbReference type="Pfam" id="PF20239"/>
    </source>
</evidence>
<dbReference type="Gene3D" id="1.10.1740.10">
    <property type="match status" value="1"/>
</dbReference>
<dbReference type="PANTHER" id="PTHR47756:SF2">
    <property type="entry name" value="BLL6612 PROTEIN"/>
    <property type="match status" value="1"/>
</dbReference>
<dbReference type="InterPro" id="IPR013249">
    <property type="entry name" value="RNA_pol_sigma70_r4_t2"/>
</dbReference>
<evidence type="ECO:0000256" key="3">
    <source>
        <dbReference type="ARBA" id="ARBA00023082"/>
    </source>
</evidence>
<dbReference type="STRING" id="512565.AMIS_60330"/>
<dbReference type="OrthoDB" id="3206561at2"/>
<evidence type="ECO:0000256" key="2">
    <source>
        <dbReference type="ARBA" id="ARBA00023015"/>
    </source>
</evidence>
<dbReference type="GO" id="GO:0003677">
    <property type="term" value="F:DNA binding"/>
    <property type="evidence" value="ECO:0007669"/>
    <property type="project" value="InterPro"/>
</dbReference>
<dbReference type="Pfam" id="PF08281">
    <property type="entry name" value="Sigma70_r4_2"/>
    <property type="match status" value="1"/>
</dbReference>
<dbReference type="eggNOG" id="COG4941">
    <property type="taxonomic scope" value="Bacteria"/>
</dbReference>
<protein>
    <submittedName>
        <fullName evidence="8">Putative RNA polymerase ECF-subfamily sigma factor</fullName>
    </submittedName>
</protein>
<evidence type="ECO:0000256" key="1">
    <source>
        <dbReference type="ARBA" id="ARBA00010641"/>
    </source>
</evidence>
<accession>I0HE16</accession>
<dbReference type="InterPro" id="IPR007627">
    <property type="entry name" value="RNA_pol_sigma70_r2"/>
</dbReference>
<sequence>MNSDPRPAAGASADDVAGALTRAHRDEWAAVLAATVHFTRDLDLAEECAQDAYAQALETWSRAGIPARPGAWLTTVARNRARDQMRRASVFRRALPLLVVDEAVPGPEGGTETPVADDRLRLIFTCCHPALSRDAQVALTLRLLCGLSTAEVARAFLVQETTMAARITRAKNKIRAARIPYRVPAPEELPERVEAVLEVVHLVFTTGHAAPVGESLIRRDLTGGAIGLGRLLHRLLPHDAAATGLLALMLLIDARDQARVSADGRLVLLADQDRTRWDAARIEEGVALLVESLQAQPPCRYTVQAAIAAVHAESPSWAETDWNEITGLYDVLLSLWPSPVVALNRAVALGMRDGPRAGLEALTPLLEQPALARYGYLSAARADFLRQLRRWAEAATAYEGALTLTDNDVERSFLSGRLAEVRAHLR</sequence>
<dbReference type="Proteomes" id="UP000007882">
    <property type="component" value="Chromosome"/>
</dbReference>
<dbReference type="RefSeq" id="WP_014446140.1">
    <property type="nucleotide sequence ID" value="NC_017093.1"/>
</dbReference>
<organism evidence="8 9">
    <name type="scientific">Actinoplanes missouriensis (strain ATCC 14538 / DSM 43046 / CBS 188.64 / JCM 3121 / NBRC 102363 / NCIMB 12654 / NRRL B-3342 / UNCC 431)</name>
    <dbReference type="NCBI Taxonomy" id="512565"/>
    <lineage>
        <taxon>Bacteria</taxon>
        <taxon>Bacillati</taxon>
        <taxon>Actinomycetota</taxon>
        <taxon>Actinomycetes</taxon>
        <taxon>Micromonosporales</taxon>
        <taxon>Micromonosporaceae</taxon>
        <taxon>Actinoplanes</taxon>
    </lineage>
</organism>
<evidence type="ECO:0000259" key="5">
    <source>
        <dbReference type="Pfam" id="PF04542"/>
    </source>
</evidence>
<evidence type="ECO:0000313" key="9">
    <source>
        <dbReference type="Proteomes" id="UP000007882"/>
    </source>
</evidence>
<dbReference type="SUPFAM" id="SSF88659">
    <property type="entry name" value="Sigma3 and sigma4 domains of RNA polymerase sigma factors"/>
    <property type="match status" value="1"/>
</dbReference>
<proteinExistence type="inferred from homology"/>
<name>I0HE16_ACTM4</name>
<dbReference type="PANTHER" id="PTHR47756">
    <property type="entry name" value="BLL6612 PROTEIN-RELATED"/>
    <property type="match status" value="1"/>
</dbReference>
<evidence type="ECO:0000259" key="6">
    <source>
        <dbReference type="Pfam" id="PF08281"/>
    </source>
</evidence>
<dbReference type="GO" id="GO:0016987">
    <property type="term" value="F:sigma factor activity"/>
    <property type="evidence" value="ECO:0007669"/>
    <property type="project" value="UniProtKB-KW"/>
</dbReference>
<dbReference type="KEGG" id="ams:AMIS_60330"/>
<comment type="similarity">
    <text evidence="1">Belongs to the sigma-70 factor family. ECF subfamily.</text>
</comment>
<dbReference type="PATRIC" id="fig|512565.3.peg.6028"/>
<evidence type="ECO:0000313" key="8">
    <source>
        <dbReference type="EMBL" id="BAL91253.1"/>
    </source>
</evidence>
<dbReference type="SUPFAM" id="SSF88946">
    <property type="entry name" value="Sigma2 domain of RNA polymerase sigma factors"/>
    <property type="match status" value="1"/>
</dbReference>